<protein>
    <submittedName>
        <fullName evidence="1">Uncharacterized protein</fullName>
    </submittedName>
</protein>
<keyword evidence="2" id="KW-1185">Reference proteome</keyword>
<evidence type="ECO:0000313" key="2">
    <source>
        <dbReference type="Proteomes" id="UP001152795"/>
    </source>
</evidence>
<name>A0A6S7JMH3_PARCT</name>
<dbReference type="AlphaFoldDB" id="A0A6S7JMH3"/>
<dbReference type="EMBL" id="CACRXK020018466">
    <property type="protein sequence ID" value="CAB4032517.1"/>
    <property type="molecule type" value="Genomic_DNA"/>
</dbReference>
<comment type="caution">
    <text evidence="1">The sequence shown here is derived from an EMBL/GenBank/DDBJ whole genome shotgun (WGS) entry which is preliminary data.</text>
</comment>
<dbReference type="PANTHER" id="PTHR33332">
    <property type="entry name" value="REVERSE TRANSCRIPTASE DOMAIN-CONTAINING PROTEIN"/>
    <property type="match status" value="1"/>
</dbReference>
<dbReference type="OrthoDB" id="5987385at2759"/>
<accession>A0A6S7JMH3</accession>
<reference evidence="1" key="1">
    <citation type="submission" date="2020-04" db="EMBL/GenBank/DDBJ databases">
        <authorList>
            <person name="Alioto T."/>
            <person name="Alioto T."/>
            <person name="Gomez Garrido J."/>
        </authorList>
    </citation>
    <scope>NUCLEOTIDE SEQUENCE</scope>
    <source>
        <strain evidence="1">A484AB</strain>
    </source>
</reference>
<proteinExistence type="predicted"/>
<dbReference type="Proteomes" id="UP001152795">
    <property type="component" value="Unassembled WGS sequence"/>
</dbReference>
<gene>
    <name evidence="1" type="ORF">PACLA_8A065642</name>
</gene>
<evidence type="ECO:0000313" key="1">
    <source>
        <dbReference type="EMBL" id="CAB4032517.1"/>
    </source>
</evidence>
<organism evidence="1 2">
    <name type="scientific">Paramuricea clavata</name>
    <name type="common">Red gorgonian</name>
    <name type="synonym">Violescent sea-whip</name>
    <dbReference type="NCBI Taxonomy" id="317549"/>
    <lineage>
        <taxon>Eukaryota</taxon>
        <taxon>Metazoa</taxon>
        <taxon>Cnidaria</taxon>
        <taxon>Anthozoa</taxon>
        <taxon>Octocorallia</taxon>
        <taxon>Malacalcyonacea</taxon>
        <taxon>Plexauridae</taxon>
        <taxon>Paramuricea</taxon>
    </lineage>
</organism>
<sequence length="199" mass="23121">MRFNELKCKVLTVSRKKQPVDFTYRLGSTTLTHVEKEKDLGVTMTGNLSWDSHIHEITAKANKLLGLLKRTCPFLTDVSVRRTLYLSLVKSNLCYACEVWSPYICSQKTKIERVQRRATRWILKARKGDSSCNERLVDLNLLPLCYDREIKDLMFFYKALYGISDLNVHDYVSFVTHNHSRLCRNPNLLLKTPLCKTTT</sequence>